<dbReference type="OrthoDB" id="4189594at2759"/>
<dbReference type="STRING" id="1658174.A0A1J9QQ73"/>
<comment type="caution">
    <text evidence="2">The sequence shown here is derived from an EMBL/GenBank/DDBJ whole genome shotgun (WGS) entry which is preliminary data.</text>
</comment>
<dbReference type="VEuPathDB" id="FungiDB:ACJ73_08802"/>
<feature type="region of interest" description="Disordered" evidence="1">
    <location>
        <begin position="140"/>
        <end position="244"/>
    </location>
</feature>
<keyword evidence="3" id="KW-1185">Reference proteome</keyword>
<feature type="compositionally biased region" description="Basic and acidic residues" evidence="1">
    <location>
        <begin position="198"/>
        <end position="207"/>
    </location>
</feature>
<sequence length="279" mass="31490">MESVTSSNIISAFTAADLHLFDPECVLKKLARPCTPPDTQYRPRTPTSIIGMQKLAKQVKQRQRQMASDLNQTSQALQSNEAARSIKSSMAQLFSPAKVQCIRVQMTAAEAAKKDEQAQKEDAKLQRAILEEQREADLIQQRREREAARQAAKQQEEMDKAARAAQRQIDKDRRDSRKAQEQKEKEERAAAQLQSQLDKNKIEESKNHLPNQESRPSISQRVAKSRFQSPARVPTDPLPEDSDDIAIPTDLITACLLNLPPLKISRSGRVIKPNKHLLN</sequence>
<proteinExistence type="predicted"/>
<evidence type="ECO:0000313" key="3">
    <source>
        <dbReference type="Proteomes" id="UP000242791"/>
    </source>
</evidence>
<dbReference type="AlphaFoldDB" id="A0A1J9QQ73"/>
<reference evidence="2 3" key="1">
    <citation type="submission" date="2015-08" db="EMBL/GenBank/DDBJ databases">
        <title>Emmonsia species relationships and genome sequence.</title>
        <authorList>
            <person name="Cuomo C.A."/>
            <person name="Schwartz I.S."/>
            <person name="Kenyon C."/>
            <person name="De Hoog G.S."/>
            <person name="Govender N.P."/>
            <person name="Botha A."/>
            <person name="Moreno L."/>
            <person name="De Vries M."/>
            <person name="Munoz J.F."/>
            <person name="Stielow J.B."/>
        </authorList>
    </citation>
    <scope>NUCLEOTIDE SEQUENCE [LARGE SCALE GENOMIC DNA]</scope>
    <source>
        <strain evidence="2 3">EI222</strain>
    </source>
</reference>
<evidence type="ECO:0000313" key="2">
    <source>
        <dbReference type="EMBL" id="OJD17405.1"/>
    </source>
</evidence>
<protein>
    <submittedName>
        <fullName evidence="2">Uncharacterized protein</fullName>
    </submittedName>
</protein>
<evidence type="ECO:0000256" key="1">
    <source>
        <dbReference type="SAM" id="MobiDB-lite"/>
    </source>
</evidence>
<feature type="compositionally biased region" description="Basic and acidic residues" evidence="1">
    <location>
        <begin position="140"/>
        <end position="189"/>
    </location>
</feature>
<dbReference type="EMBL" id="LGTZ01002203">
    <property type="protein sequence ID" value="OJD17405.1"/>
    <property type="molecule type" value="Genomic_DNA"/>
</dbReference>
<gene>
    <name evidence="2" type="ORF">ACJ73_08802</name>
</gene>
<accession>A0A1J9QQ73</accession>
<name>A0A1J9QQ73_9EURO</name>
<feature type="compositionally biased region" description="Polar residues" evidence="1">
    <location>
        <begin position="208"/>
        <end position="228"/>
    </location>
</feature>
<organism evidence="2 3">
    <name type="scientific">Blastomyces percursus</name>
    <dbReference type="NCBI Taxonomy" id="1658174"/>
    <lineage>
        <taxon>Eukaryota</taxon>
        <taxon>Fungi</taxon>
        <taxon>Dikarya</taxon>
        <taxon>Ascomycota</taxon>
        <taxon>Pezizomycotina</taxon>
        <taxon>Eurotiomycetes</taxon>
        <taxon>Eurotiomycetidae</taxon>
        <taxon>Onygenales</taxon>
        <taxon>Ajellomycetaceae</taxon>
        <taxon>Blastomyces</taxon>
    </lineage>
</organism>
<dbReference type="Proteomes" id="UP000242791">
    <property type="component" value="Unassembled WGS sequence"/>
</dbReference>